<organism evidence="4 5">
    <name type="scientific">Micromonospora avicenniae</name>
    <dbReference type="NCBI Taxonomy" id="1198245"/>
    <lineage>
        <taxon>Bacteria</taxon>
        <taxon>Bacillati</taxon>
        <taxon>Actinomycetota</taxon>
        <taxon>Actinomycetes</taxon>
        <taxon>Micromonosporales</taxon>
        <taxon>Micromonosporaceae</taxon>
        <taxon>Micromonospora</taxon>
    </lineage>
</organism>
<dbReference type="Pfam" id="PF21922">
    <property type="entry name" value="PBP_dimer_2"/>
    <property type="match status" value="1"/>
</dbReference>
<dbReference type="Gene3D" id="3.90.1310.10">
    <property type="entry name" value="Penicillin-binding protein 2a (Domain 2)"/>
    <property type="match status" value="1"/>
</dbReference>
<feature type="domain" description="Penicillin-binding protein transpeptidase" evidence="2">
    <location>
        <begin position="160"/>
        <end position="493"/>
    </location>
</feature>
<dbReference type="Pfam" id="PF00905">
    <property type="entry name" value="Transpeptidase"/>
    <property type="match status" value="1"/>
</dbReference>
<feature type="domain" description="Penicillin binding protein A dimerisation" evidence="3">
    <location>
        <begin position="52"/>
        <end position="134"/>
    </location>
</feature>
<dbReference type="GO" id="GO:0005886">
    <property type="term" value="C:plasma membrane"/>
    <property type="evidence" value="ECO:0007669"/>
    <property type="project" value="TreeGrafter"/>
</dbReference>
<evidence type="ECO:0000313" key="4">
    <source>
        <dbReference type="EMBL" id="SIQ59021.1"/>
    </source>
</evidence>
<dbReference type="InterPro" id="IPR050515">
    <property type="entry name" value="Beta-lactam/transpept"/>
</dbReference>
<dbReference type="AlphaFoldDB" id="A0A1N6U0K2"/>
<evidence type="ECO:0000259" key="2">
    <source>
        <dbReference type="Pfam" id="PF00905"/>
    </source>
</evidence>
<dbReference type="SUPFAM" id="SSF56601">
    <property type="entry name" value="beta-lactamase/transpeptidase-like"/>
    <property type="match status" value="1"/>
</dbReference>
<dbReference type="PANTHER" id="PTHR30627">
    <property type="entry name" value="PEPTIDOGLYCAN D,D-TRANSPEPTIDASE"/>
    <property type="match status" value="1"/>
</dbReference>
<dbReference type="Gene3D" id="3.40.710.10">
    <property type="entry name" value="DD-peptidase/beta-lactamase superfamily"/>
    <property type="match status" value="1"/>
</dbReference>
<evidence type="ECO:0000313" key="5">
    <source>
        <dbReference type="Proteomes" id="UP000186004"/>
    </source>
</evidence>
<dbReference type="GO" id="GO:0071555">
    <property type="term" value="P:cell wall organization"/>
    <property type="evidence" value="ECO:0007669"/>
    <property type="project" value="TreeGrafter"/>
</dbReference>
<dbReference type="InterPro" id="IPR012338">
    <property type="entry name" value="Beta-lactam/transpept-like"/>
</dbReference>
<dbReference type="InterPro" id="IPR001460">
    <property type="entry name" value="PCN-bd_Tpept"/>
</dbReference>
<protein>
    <submittedName>
        <fullName evidence="4">Cell elongation-specific peptidoglycan D,D-transpeptidase</fullName>
    </submittedName>
</protein>
<reference evidence="4 5" key="1">
    <citation type="submission" date="2017-01" db="EMBL/GenBank/DDBJ databases">
        <authorList>
            <person name="Mah S.A."/>
            <person name="Swanson W.J."/>
            <person name="Moy G.W."/>
            <person name="Vacquier V.D."/>
        </authorList>
    </citation>
    <scope>NUCLEOTIDE SEQUENCE [LARGE SCALE GENOMIC DNA]</scope>
    <source>
        <strain evidence="4 5">DSM 45758</strain>
    </source>
</reference>
<sequence>MNAPLRRAGVVVMILFGLLFANLNWIQSYKADEYRNSDYNGRVQVAEYERKRGNIEAGGTALATSKDTGGKLKFLRTYPAGAEYAHVLGYKPVNLAETGIERVEDEFLAGTSDQLIGDRIKDLFTGDQTGGGNVLLTLSKKAQDAAYNQLRNNTLGVKRGAAIAIDPRTGAVQALVSMPSFDPNPLASHDSKKAAAAYNELEQDPNGPLKNRALGEVLPPGSTFKIVVAAAALENGVGKETKIPAGASYTAPTSGTPIRNAEPGICPDPQVTLIEAVTESCNTGFAQLGVRLGADAIKEKARQFGFEQEDLTVGQLGESGLPVAASRTGDMQNPDGSADPAALAQSSIGQNNVRMTPLQGALIAAAVANKDGKQMRPYLVRQMLGPDRTTSYYSAEPRELRQPISGQVASDLRDMMVSVVEQGTGRKAQINGYTVGGKTGTAQSAPNRPDHGWFIGFVLDKNGTPISAVCVELEQAGPGGSGEAARIAGKIMQAVISDPGSR</sequence>
<gene>
    <name evidence="4" type="ORF">SAMN05444858_103167</name>
</gene>
<dbReference type="STRING" id="1198245.SAMN05444858_103167"/>
<dbReference type="GO" id="GO:0008658">
    <property type="term" value="F:penicillin binding"/>
    <property type="evidence" value="ECO:0007669"/>
    <property type="project" value="InterPro"/>
</dbReference>
<evidence type="ECO:0000256" key="1">
    <source>
        <dbReference type="SAM" id="MobiDB-lite"/>
    </source>
</evidence>
<evidence type="ECO:0000259" key="3">
    <source>
        <dbReference type="Pfam" id="PF21922"/>
    </source>
</evidence>
<dbReference type="GO" id="GO:0071972">
    <property type="term" value="F:peptidoglycan L,D-transpeptidase activity"/>
    <property type="evidence" value="ECO:0007669"/>
    <property type="project" value="TreeGrafter"/>
</dbReference>
<dbReference type="EMBL" id="FTNF01000003">
    <property type="protein sequence ID" value="SIQ59021.1"/>
    <property type="molecule type" value="Genomic_DNA"/>
</dbReference>
<dbReference type="RefSeq" id="WP_076468617.1">
    <property type="nucleotide sequence ID" value="NZ_FTNF01000003.1"/>
</dbReference>
<name>A0A1N6U0K2_9ACTN</name>
<dbReference type="InterPro" id="IPR054120">
    <property type="entry name" value="PBPA_dimer"/>
</dbReference>
<feature type="region of interest" description="Disordered" evidence="1">
    <location>
        <begin position="321"/>
        <end position="342"/>
    </location>
</feature>
<dbReference type="PANTHER" id="PTHR30627:SF24">
    <property type="entry name" value="PENICILLIN-BINDING PROTEIN 4B"/>
    <property type="match status" value="1"/>
</dbReference>
<accession>A0A1N6U0K2</accession>
<dbReference type="Proteomes" id="UP000186004">
    <property type="component" value="Unassembled WGS sequence"/>
</dbReference>
<dbReference type="OrthoDB" id="9766847at2"/>
<keyword evidence="5" id="KW-1185">Reference proteome</keyword>
<proteinExistence type="predicted"/>